<gene>
    <name evidence="1" type="ORF">HK103_001133</name>
</gene>
<proteinExistence type="predicted"/>
<sequence>MIKFINVQFNDLSTEIEITDLQSLSKVQSAIKASLTDTFARVDSSQLQLFDKQGKHINEWELLNSLPPEYFVENGTFLAIRIMPTLTPLGEELPKTNNTKSFIDNLSCEYTKDSVRNLISDLEKRVDVTKLSFNAAFTNLCMEYSLDKRVTKYELDGKKNVKLLLGTTGGGKTRTLLELLHSNFGYYFTFRNPDKDFGSKDITSCLIEANCLPSEAEFVIKKMFFTRIVVCRYLIEKGFKEPWQILLAQLHPAAFFGKDIFNGCYLRYSMHPLVDLQSLKPFNIAAIDEVQTSVTCTKDNPLLFGTTYCPFFCPLLTCSRKLFPHLILAGNYIDFDHLYESTISCSIAAEKSISCEILSSLSPLSKSDVEKYATKYLKYHQVPEVEKLVSRIAAFTLCHGRPRFLTAVLEYYLHYKDIDVVIGYFIHALSSIQTWKFSFRYLKADIYGGGPKSGFPYDGMLFQRIFDALLDVIWTGKGMLYETRQNCMRLLKYGLGFARAEGDRLYCIEITELAMVECLRYLYPFACIAKRFPEKIIHSPKPKLTGYLMEYLVAYALVSNYSGVEVANHIKPVRYPAGCCLEYTDSEEICFPTSMCGPDIIYKCSKTKTVYIVQIKFIEGISKQELVNAYDTTDPNLFYRKRHSGDILKLFEKNQSSLIKALINLQKNGYSIQQMLFTHPAGKQTPFTQRAVVLTKETDPDFFTCIGQGVWELLESPLNNLE</sequence>
<dbReference type="Proteomes" id="UP001210925">
    <property type="component" value="Unassembled WGS sequence"/>
</dbReference>
<reference evidence="1" key="1">
    <citation type="submission" date="2020-05" db="EMBL/GenBank/DDBJ databases">
        <title>Phylogenomic resolution of chytrid fungi.</title>
        <authorList>
            <person name="Stajich J.E."/>
            <person name="Amses K."/>
            <person name="Simmons R."/>
            <person name="Seto K."/>
            <person name="Myers J."/>
            <person name="Bonds A."/>
            <person name="Quandt C.A."/>
            <person name="Barry K."/>
            <person name="Liu P."/>
            <person name="Grigoriev I."/>
            <person name="Longcore J.E."/>
            <person name="James T.Y."/>
        </authorList>
    </citation>
    <scope>NUCLEOTIDE SEQUENCE</scope>
    <source>
        <strain evidence="1">PLAUS21</strain>
    </source>
</reference>
<accession>A0AAD5Y571</accession>
<evidence type="ECO:0000313" key="1">
    <source>
        <dbReference type="EMBL" id="KAJ3252839.1"/>
    </source>
</evidence>
<name>A0AAD5Y571_9FUNG</name>
<keyword evidence="2" id="KW-1185">Reference proteome</keyword>
<comment type="caution">
    <text evidence="1">The sequence shown here is derived from an EMBL/GenBank/DDBJ whole genome shotgun (WGS) entry which is preliminary data.</text>
</comment>
<dbReference type="EMBL" id="JADGKB010000128">
    <property type="protein sequence ID" value="KAJ3252839.1"/>
    <property type="molecule type" value="Genomic_DNA"/>
</dbReference>
<protein>
    <submittedName>
        <fullName evidence="1">Uncharacterized protein</fullName>
    </submittedName>
</protein>
<evidence type="ECO:0000313" key="2">
    <source>
        <dbReference type="Proteomes" id="UP001210925"/>
    </source>
</evidence>
<organism evidence="1 2">
    <name type="scientific">Boothiomyces macroporosus</name>
    <dbReference type="NCBI Taxonomy" id="261099"/>
    <lineage>
        <taxon>Eukaryota</taxon>
        <taxon>Fungi</taxon>
        <taxon>Fungi incertae sedis</taxon>
        <taxon>Chytridiomycota</taxon>
        <taxon>Chytridiomycota incertae sedis</taxon>
        <taxon>Chytridiomycetes</taxon>
        <taxon>Rhizophydiales</taxon>
        <taxon>Terramycetaceae</taxon>
        <taxon>Boothiomyces</taxon>
    </lineage>
</organism>
<dbReference type="AlphaFoldDB" id="A0AAD5Y571"/>